<reference evidence="2" key="1">
    <citation type="submission" date="2022-06" db="EMBL/GenBank/DDBJ databases">
        <title>Genome public.</title>
        <authorList>
            <person name="Sun Q."/>
        </authorList>
    </citation>
    <scope>NUCLEOTIDE SEQUENCE</scope>
    <source>
        <strain evidence="2">CWNU-1</strain>
    </source>
</reference>
<evidence type="ECO:0008006" key="4">
    <source>
        <dbReference type="Google" id="ProtNLM"/>
    </source>
</evidence>
<evidence type="ECO:0000313" key="3">
    <source>
        <dbReference type="Proteomes" id="UP001431429"/>
    </source>
</evidence>
<protein>
    <recommendedName>
        <fullName evidence="4">Aminoglycoside phosphotransferase domain-containing protein</fullName>
    </recommendedName>
</protein>
<accession>A0ABT0V3E3</accession>
<keyword evidence="3" id="KW-1185">Reference proteome</keyword>
<comment type="caution">
    <text evidence="2">The sequence shown here is derived from an EMBL/GenBank/DDBJ whole genome shotgun (WGS) entry which is preliminary data.</text>
</comment>
<organism evidence="2 3">
    <name type="scientific">Streptomyces albipurpureus</name>
    <dbReference type="NCBI Taxonomy" id="2897419"/>
    <lineage>
        <taxon>Bacteria</taxon>
        <taxon>Bacillati</taxon>
        <taxon>Actinomycetota</taxon>
        <taxon>Actinomycetes</taxon>
        <taxon>Kitasatosporales</taxon>
        <taxon>Streptomycetaceae</taxon>
        <taxon>Streptomyces</taxon>
    </lineage>
</organism>
<sequence>MHPPPEDAQTAQRMRTAHRRARSALGVRLAPAAREAWGWRGRTLSRPVSAPGGPAWLRLAGIPANQADLTFWDGPLTAEECVPTAVPRPRLRAHHDWDDPHGRYRAELYDHTTAPTISSASVLIADPDLPGHWWTALRTALEAVAAVPTSRHTITQRYLDWAMPRFLGVPLDTGVRSWRTAHGDLHWANLCAPSLQIVDWEGWGLAPAGYDAAMLHTCSLLVPSTAERIRSEFGRLLDTPAGRFAELVTITELLHHVARGDHLPLTAPLHQRAAHLLHRADR</sequence>
<evidence type="ECO:0000256" key="1">
    <source>
        <dbReference type="SAM" id="MobiDB-lite"/>
    </source>
</evidence>
<dbReference type="EMBL" id="JAMQAW010000095">
    <property type="protein sequence ID" value="MCM2393896.1"/>
    <property type="molecule type" value="Genomic_DNA"/>
</dbReference>
<feature type="region of interest" description="Disordered" evidence="1">
    <location>
        <begin position="1"/>
        <end position="20"/>
    </location>
</feature>
<evidence type="ECO:0000313" key="2">
    <source>
        <dbReference type="EMBL" id="MCM2393896.1"/>
    </source>
</evidence>
<gene>
    <name evidence="2" type="ORF">NBG84_37465</name>
</gene>
<dbReference type="RefSeq" id="WP_250924187.1">
    <property type="nucleotide sequence ID" value="NZ_JAMQAW010000095.1"/>
</dbReference>
<dbReference type="Proteomes" id="UP001431429">
    <property type="component" value="Unassembled WGS sequence"/>
</dbReference>
<name>A0ABT0V3E3_9ACTN</name>
<proteinExistence type="predicted"/>